<dbReference type="SUPFAM" id="SSF48371">
    <property type="entry name" value="ARM repeat"/>
    <property type="match status" value="2"/>
</dbReference>
<evidence type="ECO:0000256" key="11">
    <source>
        <dbReference type="ARBA" id="ARBA00022801"/>
    </source>
</evidence>
<dbReference type="GO" id="GO:0048471">
    <property type="term" value="C:perinuclear region of cytoplasm"/>
    <property type="evidence" value="ECO:0007669"/>
    <property type="project" value="UniProtKB-SubCell"/>
</dbReference>
<dbReference type="InterPro" id="IPR016024">
    <property type="entry name" value="ARM-type_fold"/>
</dbReference>
<sequence>MEQARNLKEEGNQYFKNGNYSEALSCYTKALKLNDQNRGETAVYLKNRAACYLKQEKYTEALRDCTAALEIVPNDPKALFRRCQAYEAVEKYEEAYKDAVTLMKVDPKNKAVQPILARLNPIIQNKMDKQMSTENQVNQMFEIAFSNTIDDAEKREQAANNLIVLAREESGAKKIIENGGIDKVAFLLDTEKSKTLKLTAVRILACLARDNKLRAQQVLDDMSLKKICAYIAHDDEEISTAMAHVLQTVINSVTGLEKLKKDRDAYEDERKANPSSKMRPFPFLSEKIDGLDMVIVDTVFKALVTMINNAKVSTFGRDNILELLIKFISRKDGVGWHINFIEAGGIQNILETAGTIPEHKLIPITANTRMHASLLLSKIWDSLSTDEEREKFRNAVDTFFADLLSDNIMDSKVEAVLALAALLQGPSEVGNNILGRPGMLELILALADSGNAIHTKYAVEALVHSASKKDKCSGLIKQATPILKELYQSQNDYIKVRALVGLCKLGSYGGQDASSKSFADGSTITLAKACRKFLCNPTKDVDMRKWAAEGLAYLTLDADVKEDLVEDTDALKSLFDLAQVPDKGTVYPCGQILVNTTNSYDTQEPEPEMLELAKFAKHHIPEKHEKDADNYVEERVKKVVKAGVVNALVALSKTESDSSRELIARVFLAVVKDKELRGLVVQQGGAKSLIPLALEGTEEGKIKAAQALAKIAITTNPEIAFPGQRMCEVVRPLVHLLHQERKAIENYEALMALTNLASISETVRKRIIKEKGISMIDFYMFEEHEDLRRGAVECMCNMIMSEEVQKRFHGENDRLKLLFLLCGEEDTALVRAASGAIAMLTADLDKELCHKITTCTTQWLDLLQLLASHVLPDIQHRGVSIIRNLIASDKEIAVKLVSTTVFELLMALSKLEHVFLYFGSNECIENKMKQNLLNVLMLSFKEEEQIYQMKFKYPKARRDETVVDDYHGIKINDPYRWLEDPDSEETKMFVDAQNAITQPFLENCPIRKKLNDRNKNTLPDDVTSEMIFFSHNVDAPDEELVRLRTIHCKQIVTEMWDYPKYSCPSKHGSKYYYYYNTGLQNQSVLYVQDSLEAEARVFLDPNKLSDDGTVAISGTAFSKNGQFFAYGLSEAGSDWITIHFKETHAGDDLPDKLEHAKFSSMAWTHDHKGIFYNCYPTEGKSDGTETTTNLYQKLYYHKLGTNQSEDILCAEWPDHPKWITGVEVSDCGNYVIYAIYEGCDPVNRLYYVNLQELPNGIDGKLPFVKVVNNFDAEYRYITNEGNLFTFKTNLHSPRYKLINIDFNKPQMENWSDLVPEHEHDVLEWAACVNKDKLVICYLHDVKNELHIYELSTGKHLSRLPLDIGSVAGYSGEKDDTEIFYKFTSFLSAGTIYRCDLTSQNYTPQIFRETELKGFDPLNFQTVQVFYDSKDSTKIPMFIVHKKGMKLDGTHPVMLYGYGGFSISITPTFSVSRIVFMKHLGGVLAIPNIRGGGEYGETWHKDGMLANKQNVFDDFHEAAQYLIEHKYTSPNRIAINGGSNGGLLIAACVNQRPDLFGCAVAQVGVMDMLRFHKFTIGHAWTSDYGSSDNKEEFDWLIKYSPLHNIANSGKQYPAVLLLTGDHDDRVVPLHSLKYIAQLQYILGESELQTNPLLIRIDTKTGHGAGKPTAKVIEEITDIYCFIAQTLGVKWIDY</sequence>
<evidence type="ECO:0000313" key="20">
    <source>
        <dbReference type="Proteomes" id="UP001208570"/>
    </source>
</evidence>
<dbReference type="SUPFAM" id="SSF53474">
    <property type="entry name" value="alpha/beta-Hydrolases"/>
    <property type="match status" value="1"/>
</dbReference>
<comment type="caution">
    <text evidence="19">The sequence shown here is derived from an EMBL/GenBank/DDBJ whole genome shotgun (WGS) entry which is preliminary data.</text>
</comment>
<dbReference type="Gene3D" id="1.25.40.10">
    <property type="entry name" value="Tetratricopeptide repeat domain"/>
    <property type="match status" value="1"/>
</dbReference>
<evidence type="ECO:0000256" key="5">
    <source>
        <dbReference type="ARBA" id="ARBA00016310"/>
    </source>
</evidence>
<evidence type="ECO:0000256" key="6">
    <source>
        <dbReference type="ARBA" id="ARBA00022473"/>
    </source>
</evidence>
<feature type="domain" description="Peptidase S9A N-terminal" evidence="17">
    <location>
        <begin position="1050"/>
        <end position="1402"/>
    </location>
</feature>
<evidence type="ECO:0000256" key="9">
    <source>
        <dbReference type="ARBA" id="ARBA00022670"/>
    </source>
</evidence>
<dbReference type="Pfam" id="PF00515">
    <property type="entry name" value="TPR_1"/>
    <property type="match status" value="2"/>
</dbReference>
<feature type="domain" description="UNC-45/Cro1/She4 central" evidence="18">
    <location>
        <begin position="321"/>
        <end position="505"/>
    </location>
</feature>
<feature type="domain" description="Peptidase S9A N-terminal" evidence="17">
    <location>
        <begin position="954"/>
        <end position="1021"/>
    </location>
</feature>
<dbReference type="FunFam" id="3.40.50.1820:FF:000005">
    <property type="entry name" value="Prolyl endopeptidase"/>
    <property type="match status" value="1"/>
</dbReference>
<evidence type="ECO:0000259" key="18">
    <source>
        <dbReference type="Pfam" id="PF11701"/>
    </source>
</evidence>
<protein>
    <recommendedName>
        <fullName evidence="5">Prolyl endopeptidase</fullName>
        <ecNumber evidence="4">3.4.21.26</ecNumber>
    </recommendedName>
    <alternativeName>
        <fullName evidence="14">Post-proline cleaving enzyme</fullName>
    </alternativeName>
</protein>
<dbReference type="FunFam" id="2.130.10.120:FF:000001">
    <property type="entry name" value="Prolyl endopeptidase"/>
    <property type="match status" value="1"/>
</dbReference>
<dbReference type="Proteomes" id="UP001208570">
    <property type="component" value="Unassembled WGS sequence"/>
</dbReference>
<evidence type="ECO:0000256" key="12">
    <source>
        <dbReference type="ARBA" id="ARBA00022825"/>
    </source>
</evidence>
<dbReference type="InterPro" id="IPR024660">
    <property type="entry name" value="UCS_central_dom"/>
</dbReference>
<dbReference type="GO" id="GO:0004252">
    <property type="term" value="F:serine-type endopeptidase activity"/>
    <property type="evidence" value="ECO:0007669"/>
    <property type="project" value="UniProtKB-EC"/>
</dbReference>
<comment type="similarity">
    <text evidence="3">Belongs to the peptidase S9A family.</text>
</comment>
<dbReference type="Pfam" id="PF00326">
    <property type="entry name" value="Peptidase_S9"/>
    <property type="match status" value="1"/>
</dbReference>
<evidence type="ECO:0000256" key="14">
    <source>
        <dbReference type="ARBA" id="ARBA00029698"/>
    </source>
</evidence>
<keyword evidence="20" id="KW-1185">Reference proteome</keyword>
<dbReference type="Gene3D" id="1.25.10.10">
    <property type="entry name" value="Leucine-rich Repeat Variant"/>
    <property type="match status" value="2"/>
</dbReference>
<name>A0AAD9JTF1_9ANNE</name>
<dbReference type="FunFam" id="1.25.10.10:FF:000043">
    <property type="entry name" value="Unc-45 myosin chaperone B"/>
    <property type="match status" value="1"/>
</dbReference>
<dbReference type="SUPFAM" id="SSF48452">
    <property type="entry name" value="TPR-like"/>
    <property type="match status" value="1"/>
</dbReference>
<keyword evidence="12" id="KW-0720">Serine protease</keyword>
<gene>
    <name evidence="19" type="ORF">LSH36_163g02004</name>
</gene>
<dbReference type="InterPro" id="IPR002471">
    <property type="entry name" value="Pept_S9_AS"/>
</dbReference>
<dbReference type="InterPro" id="IPR019734">
    <property type="entry name" value="TPR_rpt"/>
</dbReference>
<keyword evidence="11" id="KW-0378">Hydrolase</keyword>
<keyword evidence="6" id="KW-0217">Developmental protein</keyword>
<feature type="repeat" description="TPR" evidence="15">
    <location>
        <begin position="42"/>
        <end position="75"/>
    </location>
</feature>
<reference evidence="19" key="1">
    <citation type="journal article" date="2023" name="Mol. Biol. Evol.">
        <title>Third-Generation Sequencing Reveals the Adaptive Role of the Epigenome in Three Deep-Sea Polychaetes.</title>
        <authorList>
            <person name="Perez M."/>
            <person name="Aroh O."/>
            <person name="Sun Y."/>
            <person name="Lan Y."/>
            <person name="Juniper S.K."/>
            <person name="Young C.R."/>
            <person name="Angers B."/>
            <person name="Qian P.Y."/>
        </authorList>
    </citation>
    <scope>NUCLEOTIDE SEQUENCE</scope>
    <source>
        <strain evidence="19">P08H-3</strain>
    </source>
</reference>
<dbReference type="PROSITE" id="PS00708">
    <property type="entry name" value="PRO_ENDOPEP_SER"/>
    <property type="match status" value="1"/>
</dbReference>
<dbReference type="Gene3D" id="3.40.50.1820">
    <property type="entry name" value="alpha/beta hydrolase"/>
    <property type="match status" value="2"/>
</dbReference>
<evidence type="ECO:0000256" key="13">
    <source>
        <dbReference type="ARBA" id="ARBA00022990"/>
    </source>
</evidence>
<dbReference type="EC" id="3.4.21.26" evidence="4"/>
<keyword evidence="9" id="KW-0645">Protease</keyword>
<dbReference type="GO" id="GO:0070012">
    <property type="term" value="F:oligopeptidase activity"/>
    <property type="evidence" value="ECO:0007669"/>
    <property type="project" value="TreeGrafter"/>
</dbReference>
<keyword evidence="10" id="KW-0221">Differentiation</keyword>
<evidence type="ECO:0000256" key="1">
    <source>
        <dbReference type="ARBA" id="ARBA00001070"/>
    </source>
</evidence>
<evidence type="ECO:0000259" key="17">
    <source>
        <dbReference type="Pfam" id="PF02897"/>
    </source>
</evidence>
<comment type="subcellular location">
    <subcellularLocation>
        <location evidence="2">Cytoplasm</location>
        <location evidence="2">Perinuclear region</location>
    </subcellularLocation>
</comment>
<dbReference type="PRINTS" id="PR00862">
    <property type="entry name" value="PROLIGOPTASE"/>
</dbReference>
<dbReference type="PROSITE" id="PS50005">
    <property type="entry name" value="TPR"/>
    <property type="match status" value="2"/>
</dbReference>
<dbReference type="PANTHER" id="PTHR42881">
    <property type="entry name" value="PROLYL ENDOPEPTIDASE"/>
    <property type="match status" value="1"/>
</dbReference>
<dbReference type="InterPro" id="IPR011990">
    <property type="entry name" value="TPR-like_helical_dom_sf"/>
</dbReference>
<dbReference type="InterPro" id="IPR029058">
    <property type="entry name" value="AB_hydrolase_fold"/>
</dbReference>
<dbReference type="InterPro" id="IPR051167">
    <property type="entry name" value="Prolyl_oligopep/macrocyclase"/>
</dbReference>
<evidence type="ECO:0000256" key="10">
    <source>
        <dbReference type="ARBA" id="ARBA00022782"/>
    </source>
</evidence>
<dbReference type="Pfam" id="PF02897">
    <property type="entry name" value="Peptidase_S9_N"/>
    <property type="match status" value="2"/>
</dbReference>
<evidence type="ECO:0000259" key="16">
    <source>
        <dbReference type="Pfam" id="PF00326"/>
    </source>
</evidence>
<dbReference type="InterPro" id="IPR011989">
    <property type="entry name" value="ARM-like"/>
</dbReference>
<keyword evidence="7" id="KW-0963">Cytoplasm</keyword>
<feature type="repeat" description="TPR" evidence="15">
    <location>
        <begin position="4"/>
        <end position="37"/>
    </location>
</feature>
<proteinExistence type="inferred from homology"/>
<dbReference type="Gene3D" id="2.130.10.120">
    <property type="entry name" value="Prolyl oligopeptidase, N-terminal domain"/>
    <property type="match status" value="1"/>
</dbReference>
<dbReference type="SMART" id="SM00028">
    <property type="entry name" value="TPR"/>
    <property type="match status" value="3"/>
</dbReference>
<dbReference type="GO" id="GO:0030154">
    <property type="term" value="P:cell differentiation"/>
    <property type="evidence" value="ECO:0007669"/>
    <property type="project" value="UniProtKB-KW"/>
</dbReference>
<keyword evidence="8" id="KW-0517">Myogenesis</keyword>
<evidence type="ECO:0000256" key="2">
    <source>
        <dbReference type="ARBA" id="ARBA00004556"/>
    </source>
</evidence>
<dbReference type="GO" id="GO:0006508">
    <property type="term" value="P:proteolysis"/>
    <property type="evidence" value="ECO:0007669"/>
    <property type="project" value="UniProtKB-KW"/>
</dbReference>
<keyword evidence="15" id="KW-0802">TPR repeat</keyword>
<accession>A0AAD9JTF1</accession>
<evidence type="ECO:0000256" key="8">
    <source>
        <dbReference type="ARBA" id="ARBA00022541"/>
    </source>
</evidence>
<evidence type="ECO:0000256" key="7">
    <source>
        <dbReference type="ARBA" id="ARBA00022490"/>
    </source>
</evidence>
<feature type="domain" description="Peptidase S9 prolyl oligopeptidase catalytic" evidence="16">
    <location>
        <begin position="1467"/>
        <end position="1686"/>
    </location>
</feature>
<dbReference type="FunFam" id="3.40.50.1820:FF:000275">
    <property type="entry name" value="Prolyl endopeptidase"/>
    <property type="match status" value="1"/>
</dbReference>
<evidence type="ECO:0000256" key="3">
    <source>
        <dbReference type="ARBA" id="ARBA00005228"/>
    </source>
</evidence>
<dbReference type="InterPro" id="IPR023302">
    <property type="entry name" value="Pept_S9A_N"/>
</dbReference>
<dbReference type="GO" id="GO:0007517">
    <property type="term" value="P:muscle organ development"/>
    <property type="evidence" value="ECO:0007669"/>
    <property type="project" value="UniProtKB-KW"/>
</dbReference>
<evidence type="ECO:0000256" key="15">
    <source>
        <dbReference type="PROSITE-ProRule" id="PRU00339"/>
    </source>
</evidence>
<dbReference type="InterPro" id="IPR002470">
    <property type="entry name" value="Peptidase_S9A"/>
</dbReference>
<dbReference type="GO" id="GO:0005829">
    <property type="term" value="C:cytosol"/>
    <property type="evidence" value="ECO:0007669"/>
    <property type="project" value="TreeGrafter"/>
</dbReference>
<dbReference type="InterPro" id="IPR001375">
    <property type="entry name" value="Peptidase_S9_cat"/>
</dbReference>
<dbReference type="SUPFAM" id="SSF50993">
    <property type="entry name" value="Peptidase/esterase 'gauge' domain"/>
    <property type="match status" value="1"/>
</dbReference>
<comment type="catalytic activity">
    <reaction evidence="1">
        <text>Hydrolysis of Pro-|-Xaa &gt;&gt; Ala-|-Xaa in oligopeptides.</text>
        <dbReference type="EC" id="3.4.21.26"/>
    </reaction>
</comment>
<keyword evidence="13" id="KW-0007">Acetylation</keyword>
<dbReference type="EMBL" id="JAODUP010000163">
    <property type="protein sequence ID" value="KAK2158821.1"/>
    <property type="molecule type" value="Genomic_DNA"/>
</dbReference>
<dbReference type="Pfam" id="PF11701">
    <property type="entry name" value="UNC45-central"/>
    <property type="match status" value="1"/>
</dbReference>
<organism evidence="19 20">
    <name type="scientific">Paralvinella palmiformis</name>
    <dbReference type="NCBI Taxonomy" id="53620"/>
    <lineage>
        <taxon>Eukaryota</taxon>
        <taxon>Metazoa</taxon>
        <taxon>Spiralia</taxon>
        <taxon>Lophotrochozoa</taxon>
        <taxon>Annelida</taxon>
        <taxon>Polychaeta</taxon>
        <taxon>Sedentaria</taxon>
        <taxon>Canalipalpata</taxon>
        <taxon>Terebellida</taxon>
        <taxon>Terebelliformia</taxon>
        <taxon>Alvinellidae</taxon>
        <taxon>Paralvinella</taxon>
    </lineage>
</organism>
<dbReference type="PANTHER" id="PTHR42881:SF2">
    <property type="entry name" value="PROLYL ENDOPEPTIDASE"/>
    <property type="match status" value="1"/>
</dbReference>
<evidence type="ECO:0000256" key="4">
    <source>
        <dbReference type="ARBA" id="ARBA00011897"/>
    </source>
</evidence>
<evidence type="ECO:0000313" key="19">
    <source>
        <dbReference type="EMBL" id="KAK2158821.1"/>
    </source>
</evidence>